<evidence type="ECO:0000256" key="9">
    <source>
        <dbReference type="ARBA" id="ARBA00049534"/>
    </source>
</evidence>
<evidence type="ECO:0000256" key="2">
    <source>
        <dbReference type="ARBA" id="ARBA00011152"/>
    </source>
</evidence>
<comment type="catalytic activity">
    <reaction evidence="9">
        <text>L-glutamine + H2O = L-glutamate + NH4(+)</text>
        <dbReference type="Rhea" id="RHEA:15889"/>
        <dbReference type="ChEBI" id="CHEBI:15377"/>
        <dbReference type="ChEBI" id="CHEBI:28938"/>
        <dbReference type="ChEBI" id="CHEBI:29985"/>
        <dbReference type="ChEBI" id="CHEBI:58359"/>
        <dbReference type="EC" id="3.5.1.2"/>
    </reaction>
</comment>
<dbReference type="Pfam" id="PF00117">
    <property type="entry name" value="GATase"/>
    <property type="match status" value="1"/>
</dbReference>
<dbReference type="UniPathway" id="UPA00031">
    <property type="reaction ID" value="UER00010"/>
</dbReference>
<evidence type="ECO:0000256" key="7">
    <source>
        <dbReference type="ARBA" id="ARBA00023239"/>
    </source>
</evidence>
<dbReference type="InterPro" id="IPR010139">
    <property type="entry name" value="Imidazole-glycPsynth_HisH"/>
</dbReference>
<dbReference type="HAMAP" id="MF_00278">
    <property type="entry name" value="HisH"/>
    <property type="match status" value="1"/>
</dbReference>
<sequence length="212" mass="22543">MTNDVRPLVAVLDYGIGNLRSAQKALERVGADARLTADSGLIADADAVVLPGVGAFGACMDALRACRLDEVAVAAANDDRPFLGVCVGMQMLYEGSEESPDAVGLGVLPGRLRLLPDTVKRPQMQWNLVDVRRPSQLFATVEDPVWLYFVHSYAADADGESVIGTCDYGGPVAAAVERDGLWATQFHPEKSGTVGLELLRGFVDAARLKVGN</sequence>
<organism evidence="11">
    <name type="scientific">freshwater metagenome</name>
    <dbReference type="NCBI Taxonomy" id="449393"/>
    <lineage>
        <taxon>unclassified sequences</taxon>
        <taxon>metagenomes</taxon>
        <taxon>ecological metagenomes</taxon>
    </lineage>
</organism>
<dbReference type="PANTHER" id="PTHR42701:SF1">
    <property type="entry name" value="IMIDAZOLE GLYCEROL PHOSPHATE SYNTHASE SUBUNIT HISH"/>
    <property type="match status" value="1"/>
</dbReference>
<evidence type="ECO:0000256" key="1">
    <source>
        <dbReference type="ARBA" id="ARBA00005091"/>
    </source>
</evidence>
<proteinExistence type="inferred from homology"/>
<dbReference type="PIRSF" id="PIRSF000495">
    <property type="entry name" value="Amidotransf_hisH"/>
    <property type="match status" value="1"/>
</dbReference>
<keyword evidence="5" id="KW-0315">Glutamine amidotransferase</keyword>
<dbReference type="PROSITE" id="PS51273">
    <property type="entry name" value="GATASE_TYPE_1"/>
    <property type="match status" value="1"/>
</dbReference>
<dbReference type="PANTHER" id="PTHR42701">
    <property type="entry name" value="IMIDAZOLE GLYCEROL PHOSPHATE SYNTHASE SUBUNIT HISH"/>
    <property type="match status" value="1"/>
</dbReference>
<keyword evidence="3" id="KW-0028">Amino-acid biosynthesis</keyword>
<evidence type="ECO:0000259" key="10">
    <source>
        <dbReference type="Pfam" id="PF00117"/>
    </source>
</evidence>
<dbReference type="GO" id="GO:0000105">
    <property type="term" value="P:L-histidine biosynthetic process"/>
    <property type="evidence" value="ECO:0007669"/>
    <property type="project" value="UniProtKB-UniPathway"/>
</dbReference>
<feature type="domain" description="Glutamine amidotransferase" evidence="10">
    <location>
        <begin position="14"/>
        <end position="202"/>
    </location>
</feature>
<dbReference type="InterPro" id="IPR017926">
    <property type="entry name" value="GATASE"/>
</dbReference>
<dbReference type="SUPFAM" id="SSF52317">
    <property type="entry name" value="Class I glutamine amidotransferase-like"/>
    <property type="match status" value="1"/>
</dbReference>
<comment type="catalytic activity">
    <reaction evidence="8">
        <text>5-[(5-phospho-1-deoxy-D-ribulos-1-ylimino)methylamino]-1-(5-phospho-beta-D-ribosyl)imidazole-4-carboxamide + L-glutamine = D-erythro-1-(imidazol-4-yl)glycerol 3-phosphate + 5-amino-1-(5-phospho-beta-D-ribosyl)imidazole-4-carboxamide + L-glutamate + H(+)</text>
        <dbReference type="Rhea" id="RHEA:24793"/>
        <dbReference type="ChEBI" id="CHEBI:15378"/>
        <dbReference type="ChEBI" id="CHEBI:29985"/>
        <dbReference type="ChEBI" id="CHEBI:58278"/>
        <dbReference type="ChEBI" id="CHEBI:58359"/>
        <dbReference type="ChEBI" id="CHEBI:58475"/>
        <dbReference type="ChEBI" id="CHEBI:58525"/>
        <dbReference type="EC" id="4.3.2.10"/>
    </reaction>
</comment>
<comment type="pathway">
    <text evidence="1">Amino-acid biosynthesis; L-histidine biosynthesis; L-histidine from 5-phospho-alpha-D-ribose 1-diphosphate: step 5/9.</text>
</comment>
<dbReference type="AlphaFoldDB" id="A0A6J6EGV4"/>
<dbReference type="Gene3D" id="3.40.50.880">
    <property type="match status" value="1"/>
</dbReference>
<evidence type="ECO:0000313" key="11">
    <source>
        <dbReference type="EMBL" id="CAB4575076.1"/>
    </source>
</evidence>
<keyword evidence="4" id="KW-0378">Hydrolase</keyword>
<keyword evidence="7" id="KW-0456">Lyase</keyword>
<gene>
    <name evidence="11" type="ORF">UFOPK1711_00758</name>
</gene>
<evidence type="ECO:0000256" key="3">
    <source>
        <dbReference type="ARBA" id="ARBA00022605"/>
    </source>
</evidence>
<comment type="subunit">
    <text evidence="2">Heterodimer of HisH and HisF.</text>
</comment>
<evidence type="ECO:0000256" key="8">
    <source>
        <dbReference type="ARBA" id="ARBA00047838"/>
    </source>
</evidence>
<protein>
    <submittedName>
        <fullName evidence="11">Unannotated protein</fullName>
    </submittedName>
</protein>
<dbReference type="GO" id="GO:0004359">
    <property type="term" value="F:glutaminase activity"/>
    <property type="evidence" value="ECO:0007669"/>
    <property type="project" value="UniProtKB-EC"/>
</dbReference>
<evidence type="ECO:0000256" key="6">
    <source>
        <dbReference type="ARBA" id="ARBA00023102"/>
    </source>
</evidence>
<dbReference type="GO" id="GO:0016829">
    <property type="term" value="F:lyase activity"/>
    <property type="evidence" value="ECO:0007669"/>
    <property type="project" value="UniProtKB-KW"/>
</dbReference>
<evidence type="ECO:0000256" key="4">
    <source>
        <dbReference type="ARBA" id="ARBA00022801"/>
    </source>
</evidence>
<dbReference type="CDD" id="cd01748">
    <property type="entry name" value="GATase1_IGP_Synthase"/>
    <property type="match status" value="1"/>
</dbReference>
<accession>A0A6J6EGV4</accession>
<reference evidence="11" key="1">
    <citation type="submission" date="2020-05" db="EMBL/GenBank/DDBJ databases">
        <authorList>
            <person name="Chiriac C."/>
            <person name="Salcher M."/>
            <person name="Ghai R."/>
            <person name="Kavagutti S V."/>
        </authorList>
    </citation>
    <scope>NUCLEOTIDE SEQUENCE</scope>
</reference>
<dbReference type="InterPro" id="IPR029062">
    <property type="entry name" value="Class_I_gatase-like"/>
</dbReference>
<evidence type="ECO:0000256" key="5">
    <source>
        <dbReference type="ARBA" id="ARBA00022962"/>
    </source>
</evidence>
<dbReference type="EMBL" id="CAEZTR010000035">
    <property type="protein sequence ID" value="CAB4575076.1"/>
    <property type="molecule type" value="Genomic_DNA"/>
</dbReference>
<dbReference type="NCBIfam" id="TIGR01855">
    <property type="entry name" value="IMP_synth_hisH"/>
    <property type="match status" value="1"/>
</dbReference>
<name>A0A6J6EGV4_9ZZZZ</name>
<dbReference type="GO" id="GO:0000107">
    <property type="term" value="F:imidazoleglycerol-phosphate synthase activity"/>
    <property type="evidence" value="ECO:0007669"/>
    <property type="project" value="TreeGrafter"/>
</dbReference>
<keyword evidence="6" id="KW-0368">Histidine biosynthesis</keyword>